<organism evidence="2 3">
    <name type="scientific">Cylindrotheca closterium</name>
    <dbReference type="NCBI Taxonomy" id="2856"/>
    <lineage>
        <taxon>Eukaryota</taxon>
        <taxon>Sar</taxon>
        <taxon>Stramenopiles</taxon>
        <taxon>Ochrophyta</taxon>
        <taxon>Bacillariophyta</taxon>
        <taxon>Bacillariophyceae</taxon>
        <taxon>Bacillariophycidae</taxon>
        <taxon>Bacillariales</taxon>
        <taxon>Bacillariaceae</taxon>
        <taxon>Cylindrotheca</taxon>
    </lineage>
</organism>
<feature type="compositionally biased region" description="Polar residues" evidence="1">
    <location>
        <begin position="32"/>
        <end position="48"/>
    </location>
</feature>
<feature type="region of interest" description="Disordered" evidence="1">
    <location>
        <begin position="1"/>
        <end position="67"/>
    </location>
</feature>
<evidence type="ECO:0000313" key="3">
    <source>
        <dbReference type="Proteomes" id="UP001295423"/>
    </source>
</evidence>
<reference evidence="2" key="1">
    <citation type="submission" date="2023-08" db="EMBL/GenBank/DDBJ databases">
        <authorList>
            <person name="Audoor S."/>
            <person name="Bilcke G."/>
        </authorList>
    </citation>
    <scope>NUCLEOTIDE SEQUENCE</scope>
</reference>
<proteinExistence type="predicted"/>
<evidence type="ECO:0000256" key="1">
    <source>
        <dbReference type="SAM" id="MobiDB-lite"/>
    </source>
</evidence>
<protein>
    <submittedName>
        <fullName evidence="2">Uncharacterized protein</fullName>
    </submittedName>
</protein>
<gene>
    <name evidence="2" type="ORF">CYCCA115_LOCUS12171</name>
</gene>
<dbReference type="AlphaFoldDB" id="A0AAD2JHC6"/>
<accession>A0AAD2JHC6</accession>
<evidence type="ECO:0000313" key="2">
    <source>
        <dbReference type="EMBL" id="CAJ1949586.1"/>
    </source>
</evidence>
<keyword evidence="3" id="KW-1185">Reference proteome</keyword>
<comment type="caution">
    <text evidence="2">The sequence shown here is derived from an EMBL/GenBank/DDBJ whole genome shotgun (WGS) entry which is preliminary data.</text>
</comment>
<name>A0AAD2JHC6_9STRA</name>
<dbReference type="Proteomes" id="UP001295423">
    <property type="component" value="Unassembled WGS sequence"/>
</dbReference>
<sequence length="212" mass="24110">MGSTSPDGSYGLPYQNPRDGRYVSTPPPRDQPPTQFNTTPQNIDNNYYPSPPMSEGSWNVPTPESTGTTKTTVEGYYYGKGYQTSMHSRNVSPESIASNERPITRPAVAVTRRYNGIPAFPNTQQKYRPIADIRQESKNREKKEHLMLRPGIRRLPHMSLEKMATSTRVKKSKSPVPNHQTVNTFKYKLHHDREAIARNKALSMMTMLNPEM</sequence>
<dbReference type="EMBL" id="CAKOGP040001758">
    <property type="protein sequence ID" value="CAJ1949586.1"/>
    <property type="molecule type" value="Genomic_DNA"/>
</dbReference>